<comment type="caution">
    <text evidence="3">The sequence shown here is derived from an EMBL/GenBank/DDBJ whole genome shotgun (WGS) entry which is preliminary data.</text>
</comment>
<dbReference type="AlphaFoldDB" id="A0A820VAE2"/>
<dbReference type="EMBL" id="CAJOBQ010001572">
    <property type="protein sequence ID" value="CAF4498552.1"/>
    <property type="molecule type" value="Genomic_DNA"/>
</dbReference>
<accession>A0A820VAE2</accession>
<dbReference type="Proteomes" id="UP000663862">
    <property type="component" value="Unassembled WGS sequence"/>
</dbReference>
<feature type="region of interest" description="Disordered" evidence="1">
    <location>
        <begin position="151"/>
        <end position="170"/>
    </location>
</feature>
<reference evidence="3" key="1">
    <citation type="submission" date="2021-02" db="EMBL/GenBank/DDBJ databases">
        <authorList>
            <person name="Nowell W R."/>
        </authorList>
    </citation>
    <scope>NUCLEOTIDE SEQUENCE</scope>
</reference>
<proteinExistence type="predicted"/>
<feature type="compositionally biased region" description="Low complexity" evidence="1">
    <location>
        <begin position="84"/>
        <end position="93"/>
    </location>
</feature>
<feature type="compositionally biased region" description="Basic and acidic residues" evidence="1">
    <location>
        <begin position="1"/>
        <end position="10"/>
    </location>
</feature>
<feature type="region of interest" description="Disordered" evidence="1">
    <location>
        <begin position="1"/>
        <end position="21"/>
    </location>
</feature>
<feature type="compositionally biased region" description="Polar residues" evidence="1">
    <location>
        <begin position="12"/>
        <end position="21"/>
    </location>
</feature>
<organism evidence="3 4">
    <name type="scientific">Rotaria socialis</name>
    <dbReference type="NCBI Taxonomy" id="392032"/>
    <lineage>
        <taxon>Eukaryota</taxon>
        <taxon>Metazoa</taxon>
        <taxon>Spiralia</taxon>
        <taxon>Gnathifera</taxon>
        <taxon>Rotifera</taxon>
        <taxon>Eurotatoria</taxon>
        <taxon>Bdelloidea</taxon>
        <taxon>Philodinida</taxon>
        <taxon>Philodinidae</taxon>
        <taxon>Rotaria</taxon>
    </lineage>
</organism>
<evidence type="ECO:0000256" key="1">
    <source>
        <dbReference type="SAM" id="MobiDB-lite"/>
    </source>
</evidence>
<dbReference type="Proteomes" id="UP000663869">
    <property type="component" value="Unassembled WGS sequence"/>
</dbReference>
<evidence type="ECO:0000313" key="3">
    <source>
        <dbReference type="EMBL" id="CAF4498552.1"/>
    </source>
</evidence>
<protein>
    <submittedName>
        <fullName evidence="3">Uncharacterized protein</fullName>
    </submittedName>
</protein>
<feature type="region of interest" description="Disordered" evidence="1">
    <location>
        <begin position="78"/>
        <end position="102"/>
    </location>
</feature>
<name>A0A820VAE2_9BILA</name>
<dbReference type="EMBL" id="CAJNYU010002387">
    <property type="protein sequence ID" value="CAF3548158.1"/>
    <property type="molecule type" value="Genomic_DNA"/>
</dbReference>
<sequence>MSNLSLHDENDSNPSTVKQHSKYQNMFDYSLSTPWHRITAEPYSRQLNKKHKLLKHPFLIQWNPMDTAEHRRNHNHNIYTLMPSSNQRSSSTRPSRRIENNARLQTVRSTSTTNRPFTFVLTNNSELLRHTRAFQFPVNYNNLSSQIIHQRQTTNPTQNGANNNNNNNDNIREQLLNNLLRLELQDVARDYLSRTSRPYPLQYVYDMSDIETQQP</sequence>
<evidence type="ECO:0000313" key="2">
    <source>
        <dbReference type="EMBL" id="CAF3548158.1"/>
    </source>
</evidence>
<feature type="compositionally biased region" description="Low complexity" evidence="1">
    <location>
        <begin position="152"/>
        <end position="170"/>
    </location>
</feature>
<evidence type="ECO:0000313" key="4">
    <source>
        <dbReference type="Proteomes" id="UP000663862"/>
    </source>
</evidence>
<gene>
    <name evidence="2" type="ORF">FME351_LOCUS19342</name>
    <name evidence="3" type="ORF">TSG867_LOCUS20900</name>
</gene>